<comment type="similarity">
    <text evidence="1 5">Belongs to the peptidase S8 family.</text>
</comment>
<gene>
    <name evidence="9" type="ORF">RDB_LOCUS206917</name>
</gene>
<dbReference type="AlphaFoldDB" id="A0A8H3GZ12"/>
<dbReference type="CDD" id="cd04077">
    <property type="entry name" value="Peptidases_S8_PCSK9_ProteinaseK_like"/>
    <property type="match status" value="1"/>
</dbReference>
<proteinExistence type="inferred from homology"/>
<keyword evidence="2 5" id="KW-0645">Protease</keyword>
<dbReference type="InterPro" id="IPR036852">
    <property type="entry name" value="Peptidase_S8/S53_dom_sf"/>
</dbReference>
<dbReference type="GO" id="GO:0006508">
    <property type="term" value="P:proteolysis"/>
    <property type="evidence" value="ECO:0007669"/>
    <property type="project" value="UniProtKB-KW"/>
</dbReference>
<evidence type="ECO:0000256" key="6">
    <source>
        <dbReference type="SAM" id="SignalP"/>
    </source>
</evidence>
<feature type="active site" description="Charge relay system" evidence="5">
    <location>
        <position position="387"/>
    </location>
</feature>
<reference evidence="9" key="1">
    <citation type="submission" date="2021-01" db="EMBL/GenBank/DDBJ databases">
        <authorList>
            <person name="Kaushik A."/>
        </authorList>
    </citation>
    <scope>NUCLEOTIDE SEQUENCE</scope>
    <source>
        <strain evidence="9">AG3-T5</strain>
    </source>
</reference>
<feature type="signal peptide" evidence="6">
    <location>
        <begin position="1"/>
        <end position="18"/>
    </location>
</feature>
<evidence type="ECO:0000256" key="1">
    <source>
        <dbReference type="ARBA" id="ARBA00011073"/>
    </source>
</evidence>
<accession>A0A8H3GZ12</accession>
<feature type="domain" description="Inhibitor I9" evidence="8">
    <location>
        <begin position="36"/>
        <end position="104"/>
    </location>
</feature>
<dbReference type="Gene3D" id="3.40.50.200">
    <property type="entry name" value="Peptidase S8/S53 domain"/>
    <property type="match status" value="1"/>
</dbReference>
<dbReference type="GO" id="GO:0005615">
    <property type="term" value="C:extracellular space"/>
    <property type="evidence" value="ECO:0007669"/>
    <property type="project" value="TreeGrafter"/>
</dbReference>
<evidence type="ECO:0000256" key="5">
    <source>
        <dbReference type="PROSITE-ProRule" id="PRU01240"/>
    </source>
</evidence>
<dbReference type="PROSITE" id="PS00137">
    <property type="entry name" value="SUBTILASE_HIS"/>
    <property type="match status" value="1"/>
</dbReference>
<dbReference type="PROSITE" id="PS51892">
    <property type="entry name" value="SUBTILASE"/>
    <property type="match status" value="1"/>
</dbReference>
<protein>
    <recommendedName>
        <fullName evidence="11">Peptidase S8/S53 domain-containing protein</fullName>
    </recommendedName>
</protein>
<dbReference type="PRINTS" id="PR00723">
    <property type="entry name" value="SUBTILISIN"/>
</dbReference>
<dbReference type="PANTHER" id="PTHR43806:SF58">
    <property type="entry name" value="ALKALINE PROTEASE 1-RELATED"/>
    <property type="match status" value="1"/>
</dbReference>
<evidence type="ECO:0000256" key="4">
    <source>
        <dbReference type="ARBA" id="ARBA00022825"/>
    </source>
</evidence>
<name>A0A8H3GZ12_9AGAM</name>
<feature type="chain" id="PRO_5034603467" description="Peptidase S8/S53 domain-containing protein" evidence="6">
    <location>
        <begin position="19"/>
        <end position="441"/>
    </location>
</feature>
<dbReference type="SUPFAM" id="SSF52743">
    <property type="entry name" value="Subtilisin-like"/>
    <property type="match status" value="1"/>
</dbReference>
<feature type="active site" description="Charge relay system" evidence="5">
    <location>
        <position position="132"/>
    </location>
</feature>
<dbReference type="InterPro" id="IPR000209">
    <property type="entry name" value="Peptidase_S8/S53_dom"/>
</dbReference>
<feature type="domain" description="Peptidase S8/S53" evidence="7">
    <location>
        <begin position="229"/>
        <end position="416"/>
    </location>
</feature>
<dbReference type="Gene3D" id="3.30.70.80">
    <property type="entry name" value="Peptidase S8 propeptide/proteinase inhibitor I9"/>
    <property type="match status" value="1"/>
</dbReference>
<dbReference type="EMBL" id="CAJMWW010000660">
    <property type="protein sequence ID" value="CAE6481097.1"/>
    <property type="molecule type" value="Genomic_DNA"/>
</dbReference>
<evidence type="ECO:0000259" key="8">
    <source>
        <dbReference type="Pfam" id="PF05922"/>
    </source>
</evidence>
<dbReference type="InterPro" id="IPR022398">
    <property type="entry name" value="Peptidase_S8_His-AS"/>
</dbReference>
<dbReference type="PROSITE" id="PS00138">
    <property type="entry name" value="SUBTILASE_SER"/>
    <property type="match status" value="1"/>
</dbReference>
<dbReference type="SUPFAM" id="SSF54897">
    <property type="entry name" value="Protease propeptides/inhibitors"/>
    <property type="match status" value="1"/>
</dbReference>
<sequence length="441" mass="46399">MVIMRIFALALLASSSNGLALPSIPFTGFESTSQSFIVKLKPGHSCQSHFSRIKGSLSKVESSRATHFDPRIFNGYAIKLDDQATLKSLSLLDSVEYIEPDTVFSVASVVTQTDAPWGLQAITRSVAFPINDSSVALNYKYEASSTTPIGCFNRIDSVFRLTIVKNFLQVSTSIYWIVESTLITPILRIAWSTAPFLPAIRRYAPKFYCATRTSGLTHVRMADKLQTGDVFGHGTHVAGIAAGTRFGVAKQARIIDVKVITDTGRGFASDIIAGLGWAVAHANSTGRPSVVNLSLGGGTSNALDDAVMGVVNAGIHTIVAAGNADIDASGWSPARVPGVIAVGSVDQTGVRSLSNYGSVLVVFAPGANITSAGINSPTSSRVDSGTSMAAPHVAGLVAYLIGLEGPCTPPEMKTRVQALARADVLSDIPNGTVNLMSQNIL</sequence>
<dbReference type="Pfam" id="PF00082">
    <property type="entry name" value="Peptidase_S8"/>
    <property type="match status" value="1"/>
</dbReference>
<dbReference type="InterPro" id="IPR034193">
    <property type="entry name" value="PCSK9_ProteinaseK-like"/>
</dbReference>
<dbReference type="InterPro" id="IPR023828">
    <property type="entry name" value="Peptidase_S8_Ser-AS"/>
</dbReference>
<evidence type="ECO:0000256" key="2">
    <source>
        <dbReference type="ARBA" id="ARBA00022670"/>
    </source>
</evidence>
<dbReference type="InterPro" id="IPR050131">
    <property type="entry name" value="Peptidase_S8_subtilisin-like"/>
</dbReference>
<organism evidence="9 10">
    <name type="scientific">Rhizoctonia solani</name>
    <dbReference type="NCBI Taxonomy" id="456999"/>
    <lineage>
        <taxon>Eukaryota</taxon>
        <taxon>Fungi</taxon>
        <taxon>Dikarya</taxon>
        <taxon>Basidiomycota</taxon>
        <taxon>Agaricomycotina</taxon>
        <taxon>Agaricomycetes</taxon>
        <taxon>Cantharellales</taxon>
        <taxon>Ceratobasidiaceae</taxon>
        <taxon>Rhizoctonia</taxon>
    </lineage>
</organism>
<comment type="caution">
    <text evidence="9">The sequence shown here is derived from an EMBL/GenBank/DDBJ whole genome shotgun (WGS) entry which is preliminary data.</text>
</comment>
<keyword evidence="4 5" id="KW-0720">Serine protease</keyword>
<evidence type="ECO:0008006" key="11">
    <source>
        <dbReference type="Google" id="ProtNLM"/>
    </source>
</evidence>
<dbReference type="Pfam" id="PF05922">
    <property type="entry name" value="Inhibitor_I9"/>
    <property type="match status" value="1"/>
</dbReference>
<feature type="active site" description="Charge relay system" evidence="5">
    <location>
        <position position="233"/>
    </location>
</feature>
<dbReference type="PANTHER" id="PTHR43806">
    <property type="entry name" value="PEPTIDASE S8"/>
    <property type="match status" value="1"/>
</dbReference>
<keyword evidence="3 5" id="KW-0378">Hydrolase</keyword>
<evidence type="ECO:0000256" key="3">
    <source>
        <dbReference type="ARBA" id="ARBA00022801"/>
    </source>
</evidence>
<keyword evidence="6" id="KW-0732">Signal</keyword>
<dbReference type="InterPro" id="IPR037045">
    <property type="entry name" value="S8pro/Inhibitor_I9_sf"/>
</dbReference>
<dbReference type="InterPro" id="IPR010259">
    <property type="entry name" value="S8pro/Inhibitor_I9"/>
</dbReference>
<dbReference type="Proteomes" id="UP000663841">
    <property type="component" value="Unassembled WGS sequence"/>
</dbReference>
<dbReference type="InterPro" id="IPR015500">
    <property type="entry name" value="Peptidase_S8_subtilisin-rel"/>
</dbReference>
<evidence type="ECO:0000313" key="9">
    <source>
        <dbReference type="EMBL" id="CAE6481097.1"/>
    </source>
</evidence>
<evidence type="ECO:0000259" key="7">
    <source>
        <dbReference type="Pfam" id="PF00082"/>
    </source>
</evidence>
<evidence type="ECO:0000313" key="10">
    <source>
        <dbReference type="Proteomes" id="UP000663841"/>
    </source>
</evidence>
<dbReference type="GO" id="GO:0004252">
    <property type="term" value="F:serine-type endopeptidase activity"/>
    <property type="evidence" value="ECO:0007669"/>
    <property type="project" value="UniProtKB-UniRule"/>
</dbReference>